<dbReference type="InterPro" id="IPR001466">
    <property type="entry name" value="Beta-lactam-related"/>
</dbReference>
<dbReference type="PANTHER" id="PTHR43283:SF7">
    <property type="entry name" value="BETA-LACTAMASE-RELATED DOMAIN-CONTAINING PROTEIN"/>
    <property type="match status" value="1"/>
</dbReference>
<protein>
    <submittedName>
        <fullName evidence="3">Serine hydrolase</fullName>
    </submittedName>
</protein>
<dbReference type="AlphaFoldDB" id="A0A290XC36"/>
<dbReference type="Gene3D" id="3.40.710.10">
    <property type="entry name" value="DD-peptidase/beta-lactamase superfamily"/>
    <property type="match status" value="1"/>
</dbReference>
<sequence length="470" mass="49726">MPMRHALLLPLLLATTSVAAQTGGEREQALHARAIAAGYKALTLCSAHFNAGRTPAQVEALELVGIYPEYQAAVDALDAVVDPAARTVSVAFDVALPPRIAAWRPNLGCTQLRIGAAAQAIAALPRFDAAAPQLDDAPWPLGDRDATAAPRGDRAALEQAVADAFDTGRYGDGHATTAVIVVQDGRIIAERYREGFGPHVSQRTWSVAKSLAGALVGVAQAAGELDPAAPAAVTEWQAPGDPRRAITVDQLLRMSSGLHSDTAGNRTDALYFGGVTVAEAATGWPLVHPPGSRFRYANNDSVLAVHALRAISGNEARALSRPFTDLFWPLGMTRTRAETDWRGGFVLSSQVWSTARDLARFGLLLQNDGLFDGRRMLPEGWVRAATTPSGPQPEGDFGYGATLWLMQRSPGVPPDTFAAFGNRGQYVIVTPSRGVVLVRRGEDPTGKRFDPARFAGAVLEALPGSGVPAP</sequence>
<proteinExistence type="predicted"/>
<dbReference type="EMBL" id="CP023406">
    <property type="protein sequence ID" value="ATD66548.1"/>
    <property type="molecule type" value="Genomic_DNA"/>
</dbReference>
<feature type="domain" description="Beta-lactamase-related" evidence="2">
    <location>
        <begin position="171"/>
        <end position="438"/>
    </location>
</feature>
<dbReference type="OrthoDB" id="6963107at2"/>
<feature type="chain" id="PRO_5012538752" evidence="1">
    <location>
        <begin position="20"/>
        <end position="470"/>
    </location>
</feature>
<keyword evidence="4" id="KW-1185">Reference proteome</keyword>
<gene>
    <name evidence="3" type="ORF">CNR27_03000</name>
</gene>
<dbReference type="Pfam" id="PF00144">
    <property type="entry name" value="Beta-lactamase"/>
    <property type="match status" value="1"/>
</dbReference>
<dbReference type="KEGG" id="lum:CNR27_03000"/>
<evidence type="ECO:0000313" key="3">
    <source>
        <dbReference type="EMBL" id="ATD66548.1"/>
    </source>
</evidence>
<evidence type="ECO:0000256" key="1">
    <source>
        <dbReference type="SAM" id="SignalP"/>
    </source>
</evidence>
<reference evidence="4" key="1">
    <citation type="submission" date="2017-09" db="EMBL/GenBank/DDBJ databases">
        <title>Luteimonas liuhanmingii sp.nov., isolated from the intestinal contents of Tibetan Plateau Pika in Yushu, Qinghai Province, China.</title>
        <authorList>
            <person name="Gui Z."/>
        </authorList>
    </citation>
    <scope>NUCLEOTIDE SEQUENCE [LARGE SCALE GENOMIC DNA]</scope>
    <source>
        <strain evidence="4">100111</strain>
    </source>
</reference>
<dbReference type="GO" id="GO:0016787">
    <property type="term" value="F:hydrolase activity"/>
    <property type="evidence" value="ECO:0007669"/>
    <property type="project" value="UniProtKB-KW"/>
</dbReference>
<evidence type="ECO:0000313" key="4">
    <source>
        <dbReference type="Proteomes" id="UP000218968"/>
    </source>
</evidence>
<dbReference type="PANTHER" id="PTHR43283">
    <property type="entry name" value="BETA-LACTAMASE-RELATED"/>
    <property type="match status" value="1"/>
</dbReference>
<name>A0A290XC36_9GAMM</name>
<dbReference type="InterPro" id="IPR012338">
    <property type="entry name" value="Beta-lactam/transpept-like"/>
</dbReference>
<dbReference type="InterPro" id="IPR050789">
    <property type="entry name" value="Diverse_Enzym_Activities"/>
</dbReference>
<organism evidence="3 4">
    <name type="scientific">Luteimonas chenhongjianii</name>
    <dbReference type="NCBI Taxonomy" id="2006110"/>
    <lineage>
        <taxon>Bacteria</taxon>
        <taxon>Pseudomonadati</taxon>
        <taxon>Pseudomonadota</taxon>
        <taxon>Gammaproteobacteria</taxon>
        <taxon>Lysobacterales</taxon>
        <taxon>Lysobacteraceae</taxon>
        <taxon>Luteimonas</taxon>
    </lineage>
</organism>
<dbReference type="SUPFAM" id="SSF56601">
    <property type="entry name" value="beta-lactamase/transpeptidase-like"/>
    <property type="match status" value="1"/>
</dbReference>
<dbReference type="Proteomes" id="UP000218968">
    <property type="component" value="Chromosome"/>
</dbReference>
<feature type="signal peptide" evidence="1">
    <location>
        <begin position="1"/>
        <end position="19"/>
    </location>
</feature>
<accession>A0A290XC36</accession>
<evidence type="ECO:0000259" key="2">
    <source>
        <dbReference type="Pfam" id="PF00144"/>
    </source>
</evidence>
<keyword evidence="3" id="KW-0378">Hydrolase</keyword>
<keyword evidence="1" id="KW-0732">Signal</keyword>